<evidence type="ECO:0000313" key="3">
    <source>
        <dbReference type="Proteomes" id="UP000190906"/>
    </source>
</evidence>
<protein>
    <submittedName>
        <fullName evidence="2">Uncharacterized protein</fullName>
    </submittedName>
</protein>
<proteinExistence type="predicted"/>
<evidence type="ECO:0000313" key="2">
    <source>
        <dbReference type="EMBL" id="OOR14184.1"/>
    </source>
</evidence>
<organism evidence="2 3">
    <name type="scientific">Bacillus cereus</name>
    <dbReference type="NCBI Taxonomy" id="1396"/>
    <lineage>
        <taxon>Bacteria</taxon>
        <taxon>Bacillati</taxon>
        <taxon>Bacillota</taxon>
        <taxon>Bacilli</taxon>
        <taxon>Bacillales</taxon>
        <taxon>Bacillaceae</taxon>
        <taxon>Bacillus</taxon>
        <taxon>Bacillus cereus group</taxon>
    </lineage>
</organism>
<gene>
    <name evidence="2" type="ORF">BW897_03915</name>
</gene>
<dbReference type="Proteomes" id="UP000190906">
    <property type="component" value="Unassembled WGS sequence"/>
</dbReference>
<dbReference type="RefSeq" id="WP_078204511.1">
    <property type="nucleotide sequence ID" value="NZ_MUAJ01000002.1"/>
</dbReference>
<reference evidence="2 3" key="1">
    <citation type="submission" date="2017-01" db="EMBL/GenBank/DDBJ databases">
        <title>Bacillus cereus isolates.</title>
        <authorList>
            <person name="Beno S.M."/>
        </authorList>
    </citation>
    <scope>NUCLEOTIDE SEQUENCE [LARGE SCALE GENOMIC DNA]</scope>
    <source>
        <strain evidence="2 3">FSL H8-0485</strain>
    </source>
</reference>
<dbReference type="EMBL" id="MUAJ01000002">
    <property type="protein sequence ID" value="OOR14184.1"/>
    <property type="molecule type" value="Genomic_DNA"/>
</dbReference>
<accession>A0A1S9TVZ7</accession>
<dbReference type="AlphaFoldDB" id="A0A1S9TVZ7"/>
<feature type="region of interest" description="Disordered" evidence="1">
    <location>
        <begin position="1"/>
        <end position="22"/>
    </location>
</feature>
<name>A0A1S9TVZ7_BACCE</name>
<comment type="caution">
    <text evidence="2">The sequence shown here is derived from an EMBL/GenBank/DDBJ whole genome shotgun (WGS) entry which is preliminary data.</text>
</comment>
<evidence type="ECO:0000256" key="1">
    <source>
        <dbReference type="SAM" id="MobiDB-lite"/>
    </source>
</evidence>
<sequence>MAVRKNGRRRAGDSYRSINSTQGAVSTGYQTYSYSSPQVTLECEKLSDDELNKLSGEVKVYKLDDLKKKENKNEIPIN</sequence>